<dbReference type="EMBL" id="JACHDN010000001">
    <property type="protein sequence ID" value="MBB5472684.1"/>
    <property type="molecule type" value="Genomic_DNA"/>
</dbReference>
<dbReference type="GO" id="GO:0046943">
    <property type="term" value="F:carboxylic acid transmembrane transporter activity"/>
    <property type="evidence" value="ECO:0007669"/>
    <property type="project" value="TreeGrafter"/>
</dbReference>
<evidence type="ECO:0000256" key="3">
    <source>
        <dbReference type="ARBA" id="ARBA00022989"/>
    </source>
</evidence>
<proteinExistence type="predicted"/>
<feature type="transmembrane region" description="Helical" evidence="5">
    <location>
        <begin position="55"/>
        <end position="73"/>
    </location>
</feature>
<gene>
    <name evidence="7" type="ORF">CHO01_18630</name>
    <name evidence="8" type="ORF">HNR08_001420</name>
</gene>
<comment type="caution">
    <text evidence="7">The sequence shown here is derived from an EMBL/GenBank/DDBJ whole genome shotgun (WGS) entry which is preliminary data.</text>
</comment>
<feature type="transmembrane region" description="Helical" evidence="5">
    <location>
        <begin position="324"/>
        <end position="344"/>
    </location>
</feature>
<dbReference type="Proteomes" id="UP000321723">
    <property type="component" value="Unassembled WGS sequence"/>
</dbReference>
<dbReference type="InterPro" id="IPR036259">
    <property type="entry name" value="MFS_trans_sf"/>
</dbReference>
<dbReference type="InterPro" id="IPR020846">
    <property type="entry name" value="MFS_dom"/>
</dbReference>
<keyword evidence="2 5" id="KW-0812">Transmembrane</keyword>
<feature type="transmembrane region" description="Helical" evidence="5">
    <location>
        <begin position="300"/>
        <end position="318"/>
    </location>
</feature>
<reference evidence="7 9" key="1">
    <citation type="submission" date="2019-07" db="EMBL/GenBank/DDBJ databases">
        <title>Whole genome shotgun sequence of Cellulomonas hominis NBRC 16055.</title>
        <authorList>
            <person name="Hosoyama A."/>
            <person name="Uohara A."/>
            <person name="Ohji S."/>
            <person name="Ichikawa N."/>
        </authorList>
    </citation>
    <scope>NUCLEOTIDE SEQUENCE [LARGE SCALE GENOMIC DNA]</scope>
    <source>
        <strain evidence="7 9">NBRC 16055</strain>
    </source>
</reference>
<accession>A0A511FEJ4</accession>
<feature type="transmembrane region" description="Helical" evidence="5">
    <location>
        <begin position="143"/>
        <end position="168"/>
    </location>
</feature>
<evidence type="ECO:0000259" key="6">
    <source>
        <dbReference type="PROSITE" id="PS50850"/>
    </source>
</evidence>
<dbReference type="GO" id="GO:0005886">
    <property type="term" value="C:plasma membrane"/>
    <property type="evidence" value="ECO:0007669"/>
    <property type="project" value="UniProtKB-SubCell"/>
</dbReference>
<dbReference type="Proteomes" id="UP000564629">
    <property type="component" value="Unassembled WGS sequence"/>
</dbReference>
<organism evidence="7 9">
    <name type="scientific">Cellulomonas hominis</name>
    <dbReference type="NCBI Taxonomy" id="156981"/>
    <lineage>
        <taxon>Bacteria</taxon>
        <taxon>Bacillati</taxon>
        <taxon>Actinomycetota</taxon>
        <taxon>Actinomycetes</taxon>
        <taxon>Micrococcales</taxon>
        <taxon>Cellulomonadaceae</taxon>
        <taxon>Cellulomonas</taxon>
    </lineage>
</organism>
<dbReference type="Gene3D" id="1.20.1250.20">
    <property type="entry name" value="MFS general substrate transporter like domains"/>
    <property type="match status" value="2"/>
</dbReference>
<evidence type="ECO:0000256" key="4">
    <source>
        <dbReference type="ARBA" id="ARBA00023136"/>
    </source>
</evidence>
<dbReference type="AlphaFoldDB" id="A0A511FEJ4"/>
<feature type="transmembrane region" description="Helical" evidence="5">
    <location>
        <begin position="85"/>
        <end position="103"/>
    </location>
</feature>
<evidence type="ECO:0000256" key="1">
    <source>
        <dbReference type="ARBA" id="ARBA00004651"/>
    </source>
</evidence>
<name>A0A511FEJ4_9CELL</name>
<feature type="transmembrane region" description="Helical" evidence="5">
    <location>
        <begin position="109"/>
        <end position="131"/>
    </location>
</feature>
<feature type="transmembrane region" description="Helical" evidence="5">
    <location>
        <begin position="268"/>
        <end position="288"/>
    </location>
</feature>
<feature type="transmembrane region" description="Helical" evidence="5">
    <location>
        <begin position="364"/>
        <end position="383"/>
    </location>
</feature>
<dbReference type="EMBL" id="BJVQ01000022">
    <property type="protein sequence ID" value="GEL46747.1"/>
    <property type="molecule type" value="Genomic_DNA"/>
</dbReference>
<feature type="transmembrane region" description="Helical" evidence="5">
    <location>
        <begin position="230"/>
        <end position="248"/>
    </location>
</feature>
<dbReference type="PANTHER" id="PTHR23508">
    <property type="entry name" value="CARBOXYLIC ACID TRANSPORTER PROTEIN HOMOLOG"/>
    <property type="match status" value="1"/>
</dbReference>
<dbReference type="InterPro" id="IPR011701">
    <property type="entry name" value="MFS"/>
</dbReference>
<dbReference type="Pfam" id="PF07690">
    <property type="entry name" value="MFS_1"/>
    <property type="match status" value="1"/>
</dbReference>
<feature type="transmembrane region" description="Helical" evidence="5">
    <location>
        <begin position="389"/>
        <end position="409"/>
    </location>
</feature>
<feature type="transmembrane region" description="Helical" evidence="5">
    <location>
        <begin position="174"/>
        <end position="190"/>
    </location>
</feature>
<dbReference type="RefSeq" id="WP_168431460.1">
    <property type="nucleotide sequence ID" value="NZ_BJVQ01000022.1"/>
</dbReference>
<feature type="domain" description="Major facilitator superfamily (MFS) profile" evidence="6">
    <location>
        <begin position="16"/>
        <end position="413"/>
    </location>
</feature>
<sequence length="440" mass="45739">METSRSGAAAAIPGRIWYRTTVAGMASYLDAAAIISTGTALVLYQEPLGLTSGDIGRLSALLTFMIAVGALIGGRLGDLYGRRRVFMVTMAVYTVGAALMVAAGGPGLLYAGVVLLGLAVGADLPVSLAMIAEEAPEGARGKLISFSHILWLVGILAAQLLGIVVGGMGVTGGRLLYAHLTVVALVVMALRSRMPESHRWAAAHGGAAGGSVTGDDVDLGTLKRLVTGPYLAPMIAVALFYALVNVGANTGGQFNTYIYVNLAGSTVQFASTVSFVTFLIAFGATYLLMRIVDGSNRMRWFAGMAIAYTVAYVIPAVLGVQVWTLVTMGVIGSIAGAVAGEPMFKIWAQELFPTVYRSTAQGVMIALTRVVAAVVALWTPALLDASPSILFWFVAACIAAGGLIGVLWINRYPRVADDEVDPALPAAPSAAEPRDGARVR</sequence>
<dbReference type="SUPFAM" id="SSF103473">
    <property type="entry name" value="MFS general substrate transporter"/>
    <property type="match status" value="1"/>
</dbReference>
<reference evidence="8 10" key="2">
    <citation type="submission" date="2020-08" db="EMBL/GenBank/DDBJ databases">
        <title>Sequencing the genomes of 1000 actinobacteria strains.</title>
        <authorList>
            <person name="Klenk H.-P."/>
        </authorList>
    </citation>
    <scope>NUCLEOTIDE SEQUENCE [LARGE SCALE GENOMIC DNA]</scope>
    <source>
        <strain evidence="8 10">DSM 9581</strain>
    </source>
</reference>
<protein>
    <submittedName>
        <fullName evidence="7 8">MFS transporter</fullName>
    </submittedName>
</protein>
<dbReference type="PROSITE" id="PS50850">
    <property type="entry name" value="MFS"/>
    <property type="match status" value="1"/>
</dbReference>
<feature type="transmembrane region" description="Helical" evidence="5">
    <location>
        <begin position="21"/>
        <end position="43"/>
    </location>
</feature>
<evidence type="ECO:0000256" key="2">
    <source>
        <dbReference type="ARBA" id="ARBA00022692"/>
    </source>
</evidence>
<keyword evidence="3 5" id="KW-1133">Transmembrane helix</keyword>
<keyword evidence="4 5" id="KW-0472">Membrane</keyword>
<evidence type="ECO:0000256" key="5">
    <source>
        <dbReference type="SAM" id="Phobius"/>
    </source>
</evidence>
<keyword evidence="9" id="KW-1185">Reference proteome</keyword>
<evidence type="ECO:0000313" key="7">
    <source>
        <dbReference type="EMBL" id="GEL46747.1"/>
    </source>
</evidence>
<comment type="subcellular location">
    <subcellularLocation>
        <location evidence="1">Cell membrane</location>
        <topology evidence="1">Multi-pass membrane protein</topology>
    </subcellularLocation>
</comment>
<dbReference type="PANTHER" id="PTHR23508:SF10">
    <property type="entry name" value="CARBOXYLIC ACID TRANSPORTER PROTEIN HOMOLOG"/>
    <property type="match status" value="1"/>
</dbReference>
<evidence type="ECO:0000313" key="9">
    <source>
        <dbReference type="Proteomes" id="UP000321723"/>
    </source>
</evidence>
<evidence type="ECO:0000313" key="10">
    <source>
        <dbReference type="Proteomes" id="UP000564629"/>
    </source>
</evidence>
<evidence type="ECO:0000313" key="8">
    <source>
        <dbReference type="EMBL" id="MBB5472684.1"/>
    </source>
</evidence>